<proteinExistence type="predicted"/>
<dbReference type="EMBL" id="JABURA010000001">
    <property type="protein sequence ID" value="NUB91089.1"/>
    <property type="molecule type" value="Genomic_DNA"/>
</dbReference>
<dbReference type="AlphaFoldDB" id="A0A8J8GMD5"/>
<evidence type="ECO:0000313" key="2">
    <source>
        <dbReference type="Proteomes" id="UP000728647"/>
    </source>
</evidence>
<dbReference type="Proteomes" id="UP000728647">
    <property type="component" value="Unassembled WGS sequence"/>
</dbReference>
<organism evidence="1 2">
    <name type="scientific">Haloterrigena gelatinilytica</name>
    <dbReference type="NCBI Taxonomy" id="2741724"/>
    <lineage>
        <taxon>Archaea</taxon>
        <taxon>Methanobacteriati</taxon>
        <taxon>Methanobacteriota</taxon>
        <taxon>Stenosarchaea group</taxon>
        <taxon>Halobacteria</taxon>
        <taxon>Halobacteriales</taxon>
        <taxon>Natrialbaceae</taxon>
        <taxon>Haloterrigena</taxon>
    </lineage>
</organism>
<name>A0A8J8GMD5_9EURY</name>
<reference evidence="1" key="1">
    <citation type="submission" date="2020-06" db="EMBL/GenBank/DDBJ databases">
        <title>Haloterrigena sp. nov., an extremely halophilic archaeon isolated from a saline sediment.</title>
        <authorList>
            <person name="Liu B.-B."/>
        </authorList>
    </citation>
    <scope>NUCLEOTIDE SEQUENCE</scope>
    <source>
        <strain evidence="1">SYSU A121-1</strain>
    </source>
</reference>
<accession>A0A8J8GMD5</accession>
<protein>
    <submittedName>
        <fullName evidence="1">Uncharacterized protein</fullName>
    </submittedName>
</protein>
<evidence type="ECO:0000313" key="1">
    <source>
        <dbReference type="EMBL" id="NUB91089.1"/>
    </source>
</evidence>
<dbReference type="RefSeq" id="WP_174701757.1">
    <property type="nucleotide sequence ID" value="NZ_JABURA010000001.1"/>
</dbReference>
<sequence length="60" mass="6957">MTFQLCYTYSDDQLDDLRDQFDTDSTSELKDILKKVGKYAALHPEIADQVLEQLEEGDTR</sequence>
<gene>
    <name evidence="1" type="ORF">HT576_08655</name>
</gene>
<comment type="caution">
    <text evidence="1">The sequence shown here is derived from an EMBL/GenBank/DDBJ whole genome shotgun (WGS) entry which is preliminary data.</text>
</comment>